<feature type="transmembrane region" description="Helical" evidence="13">
    <location>
        <begin position="736"/>
        <end position="759"/>
    </location>
</feature>
<feature type="transmembrane region" description="Helical" evidence="13">
    <location>
        <begin position="612"/>
        <end position="630"/>
    </location>
</feature>
<dbReference type="EC" id="2.-.-.-" evidence="13"/>
<evidence type="ECO:0000256" key="11">
    <source>
        <dbReference type="ARBA" id="ARBA00023180"/>
    </source>
</evidence>
<dbReference type="PANTHER" id="PTHR12250:SF0">
    <property type="entry name" value="GPI ETHANOLAMINE PHOSPHATE TRANSFERASE 1"/>
    <property type="match status" value="1"/>
</dbReference>
<feature type="transmembrane region" description="Helical" evidence="13">
    <location>
        <begin position="561"/>
        <end position="577"/>
    </location>
</feature>
<keyword evidence="9 13" id="KW-1133">Transmembrane helix</keyword>
<keyword evidence="10 13" id="KW-0472">Membrane</keyword>
<feature type="transmembrane region" description="Helical" evidence="13">
    <location>
        <begin position="636"/>
        <end position="655"/>
    </location>
</feature>
<feature type="transmembrane region" description="Helical" evidence="13">
    <location>
        <begin position="464"/>
        <end position="487"/>
    </location>
</feature>
<keyword evidence="6 13" id="KW-0808">Transferase</keyword>
<evidence type="ECO:0000256" key="1">
    <source>
        <dbReference type="ARBA" id="ARBA00004477"/>
    </source>
</evidence>
<dbReference type="InterPro" id="IPR037671">
    <property type="entry name" value="PIGN_N"/>
</dbReference>
<feature type="transmembrane region" description="Helical" evidence="13">
    <location>
        <begin position="12"/>
        <end position="29"/>
    </location>
</feature>
<dbReference type="EMBL" id="JASNQZ010000015">
    <property type="protein sequence ID" value="KAL0946752.1"/>
    <property type="molecule type" value="Genomic_DNA"/>
</dbReference>
<feature type="transmembrane region" description="Helical" evidence="13">
    <location>
        <begin position="667"/>
        <end position="686"/>
    </location>
</feature>
<evidence type="ECO:0000256" key="9">
    <source>
        <dbReference type="ARBA" id="ARBA00022989"/>
    </source>
</evidence>
<dbReference type="InterPro" id="IPR017850">
    <property type="entry name" value="Alkaline_phosphatase_core_sf"/>
</dbReference>
<keyword evidence="7 13" id="KW-0812">Transmembrane</keyword>
<keyword evidence="11" id="KW-0325">Glycoprotein</keyword>
<comment type="caution">
    <text evidence="15">The sequence shown here is derived from an EMBL/GenBank/DDBJ whole genome shotgun (WGS) entry which is preliminary data.</text>
</comment>
<feature type="transmembrane region" description="Helical" evidence="13">
    <location>
        <begin position="903"/>
        <end position="927"/>
    </location>
</feature>
<accession>A0ABR3ITV4</accession>
<dbReference type="InterPro" id="IPR017852">
    <property type="entry name" value="GPI_EtnP_transferase_1_C"/>
</dbReference>
<comment type="similarity">
    <text evidence="3 13">Belongs to the PIGG/PIGN/PIGO family. PIGN subfamily.</text>
</comment>
<evidence type="ECO:0000256" key="3">
    <source>
        <dbReference type="ARBA" id="ARBA00008400"/>
    </source>
</evidence>
<evidence type="ECO:0000256" key="7">
    <source>
        <dbReference type="ARBA" id="ARBA00022692"/>
    </source>
</evidence>
<name>A0ABR3ITV4_9AGAR</name>
<protein>
    <recommendedName>
        <fullName evidence="4 13">GPI ethanolamine phosphate transferase 1</fullName>
        <ecNumber evidence="13">2.-.-.-</ecNumber>
    </recommendedName>
</protein>
<evidence type="ECO:0000256" key="6">
    <source>
        <dbReference type="ARBA" id="ARBA00022679"/>
    </source>
</evidence>
<dbReference type="Gene3D" id="3.40.720.10">
    <property type="entry name" value="Alkaline Phosphatase, subunit A"/>
    <property type="match status" value="1"/>
</dbReference>
<dbReference type="Pfam" id="PF04987">
    <property type="entry name" value="PigN"/>
    <property type="match status" value="1"/>
</dbReference>
<keyword evidence="8 13" id="KW-0256">Endoplasmic reticulum</keyword>
<evidence type="ECO:0000256" key="2">
    <source>
        <dbReference type="ARBA" id="ARBA00004687"/>
    </source>
</evidence>
<feature type="transmembrane region" description="Helical" evidence="13">
    <location>
        <begin position="706"/>
        <end position="724"/>
    </location>
</feature>
<evidence type="ECO:0000256" key="12">
    <source>
        <dbReference type="ARBA" id="ARBA00024850"/>
    </source>
</evidence>
<feature type="transmembrane region" description="Helical" evidence="13">
    <location>
        <begin position="499"/>
        <end position="522"/>
    </location>
</feature>
<feature type="domain" description="GPI ethanolamine phosphate transferase 1 C-terminal" evidence="14">
    <location>
        <begin position="453"/>
        <end position="895"/>
    </location>
</feature>
<proteinExistence type="inferred from homology"/>
<dbReference type="SUPFAM" id="SSF53649">
    <property type="entry name" value="Alkaline phosphatase-like"/>
    <property type="match status" value="1"/>
</dbReference>
<evidence type="ECO:0000256" key="10">
    <source>
        <dbReference type="ARBA" id="ARBA00023136"/>
    </source>
</evidence>
<comment type="pathway">
    <text evidence="2 13">Glycolipid biosynthesis; glycosylphosphatidylinositol-anchor biosynthesis.</text>
</comment>
<evidence type="ECO:0000256" key="8">
    <source>
        <dbReference type="ARBA" id="ARBA00022824"/>
    </source>
</evidence>
<dbReference type="Proteomes" id="UP001556367">
    <property type="component" value="Unassembled WGS sequence"/>
</dbReference>
<reference evidence="16" key="1">
    <citation type="submission" date="2024-06" db="EMBL/GenBank/DDBJ databases">
        <title>Multi-omics analyses provide insights into the biosynthesis of the anticancer antibiotic pleurotin in Hohenbuehelia grisea.</title>
        <authorList>
            <person name="Weaver J.A."/>
            <person name="Alberti F."/>
        </authorList>
    </citation>
    <scope>NUCLEOTIDE SEQUENCE [LARGE SCALE GENOMIC DNA]</scope>
    <source>
        <strain evidence="16">T-177</strain>
    </source>
</reference>
<gene>
    <name evidence="15" type="ORF">HGRIS_012929</name>
</gene>
<feature type="transmembrane region" description="Helical" evidence="13">
    <location>
        <begin position="583"/>
        <end position="600"/>
    </location>
</feature>
<dbReference type="CDD" id="cd16020">
    <property type="entry name" value="GPI_EPT_1"/>
    <property type="match status" value="1"/>
</dbReference>
<feature type="transmembrane region" description="Helical" evidence="13">
    <location>
        <begin position="869"/>
        <end position="891"/>
    </location>
</feature>
<evidence type="ECO:0000256" key="4">
    <source>
        <dbReference type="ARBA" id="ARBA00020831"/>
    </source>
</evidence>
<evidence type="ECO:0000313" key="15">
    <source>
        <dbReference type="EMBL" id="KAL0946752.1"/>
    </source>
</evidence>
<keyword evidence="5 13" id="KW-0337">GPI-anchor biosynthesis</keyword>
<comment type="subcellular location">
    <subcellularLocation>
        <location evidence="1 13">Endoplasmic reticulum membrane</location>
        <topology evidence="1 13">Multi-pass membrane protein</topology>
    </subcellularLocation>
</comment>
<feature type="transmembrane region" description="Helical" evidence="13">
    <location>
        <begin position="797"/>
        <end position="823"/>
    </location>
</feature>
<evidence type="ECO:0000259" key="14">
    <source>
        <dbReference type="Pfam" id="PF04987"/>
    </source>
</evidence>
<feature type="transmembrane region" description="Helical" evidence="13">
    <location>
        <begin position="835"/>
        <end position="857"/>
    </location>
</feature>
<sequence>MQAASPNYSFNRLLFLGLVFHAVFIVSVFDCYFTSPVVNGMQGYSLPKADAERLFLIVGDGLRADLLYNLNPFPGIQDSPETAAPFLRGIAEFRGAFGVSHTRVPTESRPGHVAIIAGMYEDVSAVTKGWKTNPVDFDSVFNQSSHTFSFGSPDILPMFSRGATPNRVKTWSYHEDDEDFTKDATELDVWVLNEFKSLLRNATKDPILDAQLRSNKVIFFLHLLGLDTTGHSYRPHSKEYLRNIQVVDNIVRQVEELANGFYKDDKTSYVFTADHGMSVIGNHGDGHPDNTRTPLIAWGAGIRGPLPDSHPSSHDAYSEGWGLKHLLRRDVEQADIAALMASLLGINWPVNSVGILPDTDTGRPGYLRPQDEEHLAQASLVNARVILEQYNIKEDLKRSRSVFYTPFPSLEGTGNITVRPKTTLVEKIEQAIRLNKYSEAREQSLYLIKSTLEGLRYLHTYDRFLLRILAAAAYSGWVAYSSLYILRPLDYPQKSGDKPLAELVTALAIVVQIVFATLFTLQQSPWTYYVYVAFPCYFWRQFLVQILSLQTLPGTLPYGKITWYGAATVSLLLSMVAGYTHRSIWSIGFLLMGLVWPFSWSRETRSNNPRLVLCWVMTCLATAVFPVLPVDKEENLVSITLGTLGMIVVSLYGLLSPHPRADWTLSKLPWVNFMYQMCALLFTLAITINSSTKIKDKLGLPAINQILGWISLIVGSLLPGLLASQSPSPEAKIIKYFTSFSVVFIILSISVEGLFYVAYTVTLLTWIEVETVLRAPGLQNPGSLPFQYKFRPDDLRIALFFLFFVQVAFFGTGNVASISSFYLEPVYRLVPVFQPFLMAALLILKIMVPYVILSTVFATLHARLRLPPFSLFLVALTLTDVMTLTFFYRVSDTGSWLEIGQSITLFCITSLLLVWSAGICAAGEYLMADVLQPVRLKTD</sequence>
<dbReference type="PANTHER" id="PTHR12250">
    <property type="entry name" value="PHOSPHATIDYLINOSITOL GLYCAN, CLASS N"/>
    <property type="match status" value="1"/>
</dbReference>
<dbReference type="InterPro" id="IPR007070">
    <property type="entry name" value="GPI_EtnP_transferase_1"/>
</dbReference>
<dbReference type="Pfam" id="PF01663">
    <property type="entry name" value="Phosphodiest"/>
    <property type="match status" value="1"/>
</dbReference>
<evidence type="ECO:0000256" key="13">
    <source>
        <dbReference type="RuleBase" id="RU367138"/>
    </source>
</evidence>
<dbReference type="InterPro" id="IPR002591">
    <property type="entry name" value="Phosphodiest/P_Trfase"/>
</dbReference>
<organism evidence="15 16">
    <name type="scientific">Hohenbuehelia grisea</name>
    <dbReference type="NCBI Taxonomy" id="104357"/>
    <lineage>
        <taxon>Eukaryota</taxon>
        <taxon>Fungi</taxon>
        <taxon>Dikarya</taxon>
        <taxon>Basidiomycota</taxon>
        <taxon>Agaricomycotina</taxon>
        <taxon>Agaricomycetes</taxon>
        <taxon>Agaricomycetidae</taxon>
        <taxon>Agaricales</taxon>
        <taxon>Pleurotineae</taxon>
        <taxon>Pleurotaceae</taxon>
        <taxon>Hohenbuehelia</taxon>
    </lineage>
</organism>
<keyword evidence="16" id="KW-1185">Reference proteome</keyword>
<evidence type="ECO:0000313" key="16">
    <source>
        <dbReference type="Proteomes" id="UP001556367"/>
    </source>
</evidence>
<comment type="function">
    <text evidence="12 13">Ethanolamine phosphate transferase involved in glycosylphosphatidylinositol-anchor biosynthesis. Transfers ethanolamine phosphate to the first alpha-1,4-linked mannose of the glycosylphosphatidylinositol precursor of GPI-anchor.</text>
</comment>
<evidence type="ECO:0000256" key="5">
    <source>
        <dbReference type="ARBA" id="ARBA00022502"/>
    </source>
</evidence>